<dbReference type="InterPro" id="IPR001930">
    <property type="entry name" value="Peptidase_M1"/>
</dbReference>
<feature type="domain" description="ERAP1-like C-terminal" evidence="14">
    <location>
        <begin position="542"/>
        <end position="851"/>
    </location>
</feature>
<keyword evidence="4 12" id="KW-0645">Protease</keyword>
<evidence type="ECO:0000256" key="9">
    <source>
        <dbReference type="PIRSR" id="PIRSR634016-1"/>
    </source>
</evidence>
<dbReference type="InterPro" id="IPR050344">
    <property type="entry name" value="Peptidase_M1_aminopeptidases"/>
</dbReference>
<dbReference type="EC" id="3.4.11.-" evidence="12"/>
<keyword evidence="8 12" id="KW-0482">Metalloprotease</keyword>
<evidence type="ECO:0000256" key="10">
    <source>
        <dbReference type="PIRSR" id="PIRSR634016-3"/>
    </source>
</evidence>
<evidence type="ECO:0000313" key="16">
    <source>
        <dbReference type="EMBL" id="XBH15570.1"/>
    </source>
</evidence>
<dbReference type="GO" id="GO:0005615">
    <property type="term" value="C:extracellular space"/>
    <property type="evidence" value="ECO:0007669"/>
    <property type="project" value="TreeGrafter"/>
</dbReference>
<evidence type="ECO:0000259" key="13">
    <source>
        <dbReference type="Pfam" id="PF01433"/>
    </source>
</evidence>
<dbReference type="PANTHER" id="PTHR11533:SF174">
    <property type="entry name" value="PUROMYCIN-SENSITIVE AMINOPEPTIDASE-RELATED"/>
    <property type="match status" value="1"/>
</dbReference>
<gene>
    <name evidence="16" type="ORF">P8935_13425</name>
</gene>
<feature type="active site" description="Proton acceptor" evidence="9">
    <location>
        <position position="327"/>
    </location>
</feature>
<dbReference type="Gene3D" id="2.60.40.1910">
    <property type="match status" value="1"/>
</dbReference>
<name>A0AAU7DE10_9BACT</name>
<dbReference type="RefSeq" id="WP_348260803.1">
    <property type="nucleotide sequence ID" value="NZ_CP121196.1"/>
</dbReference>
<keyword evidence="7 10" id="KW-0862">Zinc</keyword>
<dbReference type="InterPro" id="IPR042097">
    <property type="entry name" value="Aminopeptidase_N-like_N_sf"/>
</dbReference>
<dbReference type="InterPro" id="IPR045357">
    <property type="entry name" value="Aminopeptidase_N-like_N"/>
</dbReference>
<dbReference type="InterPro" id="IPR027268">
    <property type="entry name" value="Peptidase_M4/M1_CTD_sf"/>
</dbReference>
<dbReference type="FunFam" id="1.10.390.10:FF:000006">
    <property type="entry name" value="Puromycin-sensitive aminopeptidase"/>
    <property type="match status" value="1"/>
</dbReference>
<dbReference type="GO" id="GO:0042277">
    <property type="term" value="F:peptide binding"/>
    <property type="evidence" value="ECO:0007669"/>
    <property type="project" value="TreeGrafter"/>
</dbReference>
<dbReference type="GO" id="GO:0016285">
    <property type="term" value="F:alanyl aminopeptidase activity"/>
    <property type="evidence" value="ECO:0007669"/>
    <property type="project" value="UniProtKB-EC"/>
</dbReference>
<sequence>MKIGRPSPWRESRLSFVCSLLSALTIAFSGLLQAQRLTTTVRPVHYTLTLSPDLKAATFTGSETIDVTLAEPANSITLNAHDLTFESVEIETAGKKQTATVSLDQEKEQATFTVRDKLAAGKAKLIIRYSGILNGQLRGFYLSKTARRNYAVTQFESTDARRAFPSFDEPAFKATYDISLVVDRGDTGISNGPIVSDTPGPAADKHTLKFLTTPKMSTYLVAFLVGDFQCSSGEQDGVAIRTCATPDKVALTKYGVDVAKYVLHYYNNYFGIPYPLKKLDLIGLPDFEAGAMENFGAITYRETALLVDPKTASINAKTEVALVIAHEMAHQWFGDLVTMQWWDNIWLNEGFATWMENKPVAAMHPEWNIDQAVAAGLDATLNLDAQPTTRAIRARADTPAEIEQMFDGISYGKAGNVLLSVENYLGPETFRQGVHNYLAAHLYGNATAEDFWNAQTSTSHKPVDKIMESLVAQAGVPLLTFGQPHDGKVEVSQKRFYLTPSVQPDEAQKWTLPVCFKSDGKQDCQLLTPESTFLNVPQNGLFFANANGKGYYRTSYAPSDYAALASHVEDDLTPSERISLIGDEWAQVRANKAIVGQYMNLVEAVKSDASANVVSTALNGLGAIDSRIAATPEEKAALDSWVRQTFAPEYAKLGAPSQSDSPNKKQLRALLFAELGDAKDPRILAEARDISAKYLADANSTDPNLAQTALQITARNGDAALFDQLQKIFETSTNPEIQIGALRLLAMFENPELAQRALQYAVSDKVRNQDAALQLAISLDNEKNRDLAWRFIQDHWDDVKKEFTPEMGNVLVGATSTFCSESARDDVSQFFASHTVPDADQELKHAIERINGCIELRNLQEPQLKTWLATQPRASGAETAH</sequence>
<dbReference type="CDD" id="cd09601">
    <property type="entry name" value="M1_APN-Q_like"/>
    <property type="match status" value="1"/>
</dbReference>
<dbReference type="Gene3D" id="1.10.390.10">
    <property type="entry name" value="Neutral Protease Domain 2"/>
    <property type="match status" value="1"/>
</dbReference>
<feature type="site" description="Transition state stabilizer" evidence="11">
    <location>
        <position position="411"/>
    </location>
</feature>
<organism evidence="16">
    <name type="scientific">Telmatobacter sp. DSM 110680</name>
    <dbReference type="NCBI Taxonomy" id="3036704"/>
    <lineage>
        <taxon>Bacteria</taxon>
        <taxon>Pseudomonadati</taxon>
        <taxon>Acidobacteriota</taxon>
        <taxon>Terriglobia</taxon>
        <taxon>Terriglobales</taxon>
        <taxon>Acidobacteriaceae</taxon>
        <taxon>Telmatobacter</taxon>
    </lineage>
</organism>
<comment type="cofactor">
    <cofactor evidence="10 12">
        <name>Zn(2+)</name>
        <dbReference type="ChEBI" id="CHEBI:29105"/>
    </cofactor>
    <text evidence="10 12">Binds 1 zinc ion per subunit.</text>
</comment>
<dbReference type="InterPro" id="IPR034016">
    <property type="entry name" value="M1_APN-typ"/>
</dbReference>
<feature type="binding site" evidence="10">
    <location>
        <position position="330"/>
    </location>
    <ligand>
        <name>Zn(2+)</name>
        <dbReference type="ChEBI" id="CHEBI:29105"/>
        <note>catalytic</note>
    </ligand>
</feature>
<evidence type="ECO:0000256" key="1">
    <source>
        <dbReference type="ARBA" id="ARBA00000098"/>
    </source>
</evidence>
<keyword evidence="5 10" id="KW-0479">Metal-binding</keyword>
<evidence type="ECO:0000256" key="4">
    <source>
        <dbReference type="ARBA" id="ARBA00022670"/>
    </source>
</evidence>
<keyword evidence="3 12" id="KW-0031">Aminopeptidase</keyword>
<feature type="domain" description="Aminopeptidase N-like N-terminal" evidence="15">
    <location>
        <begin position="43"/>
        <end position="220"/>
    </location>
</feature>
<dbReference type="AlphaFoldDB" id="A0AAU7DE10"/>
<evidence type="ECO:0000259" key="15">
    <source>
        <dbReference type="Pfam" id="PF17900"/>
    </source>
</evidence>
<accession>A0AAU7DE10</accession>
<evidence type="ECO:0000259" key="14">
    <source>
        <dbReference type="Pfam" id="PF11838"/>
    </source>
</evidence>
<feature type="domain" description="Peptidase M1 membrane alanine aminopeptidase" evidence="13">
    <location>
        <begin position="254"/>
        <end position="469"/>
    </location>
</feature>
<dbReference type="GO" id="GO:0008270">
    <property type="term" value="F:zinc ion binding"/>
    <property type="evidence" value="ECO:0007669"/>
    <property type="project" value="UniProtKB-UniRule"/>
</dbReference>
<comment type="similarity">
    <text evidence="2 12">Belongs to the peptidase M1 family.</text>
</comment>
<dbReference type="Pfam" id="PF01433">
    <property type="entry name" value="Peptidase_M1"/>
    <property type="match status" value="1"/>
</dbReference>
<dbReference type="InterPro" id="IPR014782">
    <property type="entry name" value="Peptidase_M1_dom"/>
</dbReference>
<comment type="catalytic activity">
    <reaction evidence="1">
        <text>Release of an N-terminal amino acid, Xaa-|-Yaa- from a peptide, amide or arylamide. Xaa is preferably Ala, but may be most amino acids including Pro (slow action). When a terminal hydrophobic residue is followed by a prolyl residue, the two may be released as an intact Xaa-Pro dipeptide.</text>
        <dbReference type="EC" id="3.4.11.2"/>
    </reaction>
</comment>
<feature type="binding site" evidence="10">
    <location>
        <position position="326"/>
    </location>
    <ligand>
        <name>Zn(2+)</name>
        <dbReference type="ChEBI" id="CHEBI:29105"/>
        <note>catalytic</note>
    </ligand>
</feature>
<dbReference type="GO" id="GO:0016020">
    <property type="term" value="C:membrane"/>
    <property type="evidence" value="ECO:0007669"/>
    <property type="project" value="TreeGrafter"/>
</dbReference>
<evidence type="ECO:0000256" key="3">
    <source>
        <dbReference type="ARBA" id="ARBA00022438"/>
    </source>
</evidence>
<evidence type="ECO:0000256" key="6">
    <source>
        <dbReference type="ARBA" id="ARBA00022801"/>
    </source>
</evidence>
<keyword evidence="6 12" id="KW-0378">Hydrolase</keyword>
<feature type="binding site" evidence="10">
    <location>
        <position position="349"/>
    </location>
    <ligand>
        <name>Zn(2+)</name>
        <dbReference type="ChEBI" id="CHEBI:29105"/>
        <note>catalytic</note>
    </ligand>
</feature>
<dbReference type="SUPFAM" id="SSF55486">
    <property type="entry name" value="Metalloproteases ('zincins'), catalytic domain"/>
    <property type="match status" value="1"/>
</dbReference>
<protein>
    <recommendedName>
        <fullName evidence="12">Aminopeptidase</fullName>
        <ecNumber evidence="12">3.4.11.-</ecNumber>
    </recommendedName>
</protein>
<dbReference type="Gene3D" id="1.25.50.20">
    <property type="match status" value="1"/>
</dbReference>
<dbReference type="GO" id="GO:0005737">
    <property type="term" value="C:cytoplasm"/>
    <property type="evidence" value="ECO:0007669"/>
    <property type="project" value="TreeGrafter"/>
</dbReference>
<evidence type="ECO:0000256" key="2">
    <source>
        <dbReference type="ARBA" id="ARBA00010136"/>
    </source>
</evidence>
<dbReference type="GO" id="GO:0006508">
    <property type="term" value="P:proteolysis"/>
    <property type="evidence" value="ECO:0007669"/>
    <property type="project" value="UniProtKB-KW"/>
</dbReference>
<dbReference type="Gene3D" id="2.60.40.1730">
    <property type="entry name" value="tricorn interacting facor f3 domain"/>
    <property type="match status" value="1"/>
</dbReference>
<dbReference type="Pfam" id="PF17900">
    <property type="entry name" value="Peptidase_M1_N"/>
    <property type="match status" value="1"/>
</dbReference>
<dbReference type="EMBL" id="CP121196">
    <property type="protein sequence ID" value="XBH15570.1"/>
    <property type="molecule type" value="Genomic_DNA"/>
</dbReference>
<evidence type="ECO:0000256" key="12">
    <source>
        <dbReference type="RuleBase" id="RU364040"/>
    </source>
</evidence>
<evidence type="ECO:0000256" key="8">
    <source>
        <dbReference type="ARBA" id="ARBA00023049"/>
    </source>
</evidence>
<evidence type="ECO:0000256" key="7">
    <source>
        <dbReference type="ARBA" id="ARBA00022833"/>
    </source>
</evidence>
<evidence type="ECO:0000256" key="11">
    <source>
        <dbReference type="PIRSR" id="PIRSR634016-4"/>
    </source>
</evidence>
<dbReference type="PANTHER" id="PTHR11533">
    <property type="entry name" value="PROTEASE M1 ZINC METALLOPROTEASE"/>
    <property type="match status" value="1"/>
</dbReference>
<dbReference type="GO" id="GO:0070006">
    <property type="term" value="F:metalloaminopeptidase activity"/>
    <property type="evidence" value="ECO:0007669"/>
    <property type="project" value="TreeGrafter"/>
</dbReference>
<dbReference type="InterPro" id="IPR024571">
    <property type="entry name" value="ERAP1-like_C_dom"/>
</dbReference>
<reference evidence="16" key="1">
    <citation type="submission" date="2023-03" db="EMBL/GenBank/DDBJ databases">
        <title>Edaphobacter sp.</title>
        <authorList>
            <person name="Huber K.J."/>
            <person name="Papendorf J."/>
            <person name="Pilke C."/>
            <person name="Bunk B."/>
            <person name="Sproeer C."/>
            <person name="Pester M."/>
        </authorList>
    </citation>
    <scope>NUCLEOTIDE SEQUENCE</scope>
    <source>
        <strain evidence="16">DSM 110680</strain>
    </source>
</reference>
<dbReference type="PRINTS" id="PR00756">
    <property type="entry name" value="ALADIPTASE"/>
</dbReference>
<proteinExistence type="inferred from homology"/>
<dbReference type="SUPFAM" id="SSF63737">
    <property type="entry name" value="Leukotriene A4 hydrolase N-terminal domain"/>
    <property type="match status" value="1"/>
</dbReference>
<dbReference type="GO" id="GO:0043171">
    <property type="term" value="P:peptide catabolic process"/>
    <property type="evidence" value="ECO:0007669"/>
    <property type="project" value="TreeGrafter"/>
</dbReference>
<evidence type="ECO:0000256" key="5">
    <source>
        <dbReference type="ARBA" id="ARBA00022723"/>
    </source>
</evidence>
<dbReference type="Pfam" id="PF11838">
    <property type="entry name" value="ERAP1_C"/>
    <property type="match status" value="1"/>
</dbReference>